<dbReference type="Pfam" id="PF17871">
    <property type="entry name" value="AAA_lid_9"/>
    <property type="match status" value="1"/>
</dbReference>
<dbReference type="Gene3D" id="3.40.50.300">
    <property type="entry name" value="P-loop containing nucleotide triphosphate hydrolases"/>
    <property type="match status" value="2"/>
</dbReference>
<dbReference type="InterPro" id="IPR003593">
    <property type="entry name" value="AAA+_ATPase"/>
</dbReference>
<feature type="domain" description="Clp R" evidence="9">
    <location>
        <begin position="104"/>
        <end position="249"/>
    </location>
</feature>
<dbReference type="CDD" id="cd00009">
    <property type="entry name" value="AAA"/>
    <property type="match status" value="1"/>
</dbReference>
<dbReference type="CDD" id="cd19499">
    <property type="entry name" value="RecA-like_ClpB_Hsp104-like"/>
    <property type="match status" value="1"/>
</dbReference>
<comment type="function">
    <text evidence="6">Part of a stress-induced multi-chaperone system, it is involved in the recovery of the cell from heat-induced damage, in cooperation with DnaK, DnaJ and GrpE. Acts before DnaK, in the processing of protein aggregates. Protein binding stimulates the ATPase activity; ATP hydrolysis unfolds the denatured protein aggregates, which probably helps expose new hydrophobic binding sites on the surface of ClpB-bound aggregates, contributing to the solubilization and refolding of denatured protein aggregates by DnaK.</text>
</comment>
<accession>A0ABT8SI74</accession>
<keyword evidence="2 7" id="KW-0677">Repeat</keyword>
<evidence type="ECO:0000256" key="3">
    <source>
        <dbReference type="ARBA" id="ARBA00022741"/>
    </source>
</evidence>
<gene>
    <name evidence="10" type="ORF">Q2T77_33695</name>
</gene>
<feature type="compositionally biased region" description="Low complexity" evidence="8">
    <location>
        <begin position="913"/>
        <end position="924"/>
    </location>
</feature>
<keyword evidence="4 10" id="KW-0067">ATP-binding</keyword>
<sequence>MIMAKCDVCGRPATTQLTLREGGRSREVTLCDEHYAEAMGSAFERSPLESLFRGGLFDEFQSFFGHRPSLFGDRTAAGGGGGGGANRPRADAPRRQRSREAVDLRSFLNETAMDRLQASAEKSLSYGKDEVDTEHLLLALVDNEVVQEILREFKLSAQDIQSNIEENAPRGEYKAAEGETPQIGVSPRAKSALDHALIASRELGHSYVGPEHILLGLVEEEDGYAGDLLRKLGLNSQSLRQKTVKVVGKGAEEGKLQQRSGTPTLDKYGRDLSELARQGKLDPVIGRAQEIETTIEVLARRKKNNPVLIGEPGVGKTAIVEGLAQRIVQDQVPEVLRGKRVMELNINSLVAGAKYRGEFEERVKQVLDEIIDRQDELIIFIDELHTIVGAGAGGGEGGLDVANVFKPALARGELHLIGATTLNEYQKYIEKDAALERRFQPVNVPEPSVADTIEILRGLRDRLEAHHKVKISEAAIEAAAKLSARYIAARFLPDKAIDLIDQAAARVRIQASSRPQELQHIEARMRKLHQEQDTAGAAKQYDKAKDLGDRIKDEEKKLAVAAADWKKKRGTSSSEVSAEHVAQIVSALTGVPLSELTVEDREKLLKLEDRLRERVVGQEEAVHAVSEAVRLARAGLGEAGKPTATFLFLGPTGVGKTELAKALAATVFGNEDALVRIDMSEYSERHTVARLVGAPPGYVGYEEGGQLTERVRRRPYSVVLLDEIEKAHSEVHNILLQLFDEGRLTDGKGRVVDFTNTIVIATSNLGSDVIQRNLKAEDREVLEYPALRDRLMELLRHHFRPEFLNRVDEVVVFHALGRPEIRAIAGLQLRRVARIAAAQNVQLEFDDSLVDHLAEIGYDPEFGARMLKRKLRSEVESRLATAMLKGEVSAGQSVKLGYDPVEKALRIDKASDGTAPGAKQGAGAKKTKTQSEAAAEAGPVAA</sequence>
<dbReference type="PANTHER" id="PTHR11638:SF145">
    <property type="entry name" value="CLPA_B PROTEASE ATP BINDING SUBUNIT-RELATED"/>
    <property type="match status" value="1"/>
</dbReference>
<keyword evidence="5" id="KW-0143">Chaperone</keyword>
<dbReference type="InterPro" id="IPR001270">
    <property type="entry name" value="ClpA/B"/>
</dbReference>
<dbReference type="InterPro" id="IPR003959">
    <property type="entry name" value="ATPase_AAA_core"/>
</dbReference>
<feature type="region of interest" description="Disordered" evidence="8">
    <location>
        <begin position="74"/>
        <end position="100"/>
    </location>
</feature>
<evidence type="ECO:0000313" key="10">
    <source>
        <dbReference type="EMBL" id="MDO1537231.1"/>
    </source>
</evidence>
<feature type="region of interest" description="Disordered" evidence="8">
    <location>
        <begin position="908"/>
        <end position="942"/>
    </location>
</feature>
<keyword evidence="11" id="KW-1185">Reference proteome</keyword>
<dbReference type="PRINTS" id="PR00300">
    <property type="entry name" value="CLPPROTEASEA"/>
</dbReference>
<dbReference type="InterPro" id="IPR028299">
    <property type="entry name" value="ClpA/B_CS2"/>
</dbReference>
<proteinExistence type="inferred from homology"/>
<evidence type="ECO:0000256" key="5">
    <source>
        <dbReference type="ARBA" id="ARBA00023186"/>
    </source>
</evidence>
<comment type="similarity">
    <text evidence="1">Belongs to the ClpA/ClpB family.</text>
</comment>
<dbReference type="Pfam" id="PF02861">
    <property type="entry name" value="Clp_N"/>
    <property type="match status" value="1"/>
</dbReference>
<dbReference type="GO" id="GO:0008233">
    <property type="term" value="F:peptidase activity"/>
    <property type="evidence" value="ECO:0007669"/>
    <property type="project" value="UniProtKB-KW"/>
</dbReference>
<dbReference type="Proteomes" id="UP001169027">
    <property type="component" value="Unassembled WGS sequence"/>
</dbReference>
<evidence type="ECO:0000256" key="4">
    <source>
        <dbReference type="ARBA" id="ARBA00022840"/>
    </source>
</evidence>
<dbReference type="InterPro" id="IPR027417">
    <property type="entry name" value="P-loop_NTPase"/>
</dbReference>
<dbReference type="Pfam" id="PF10431">
    <property type="entry name" value="ClpB_D2-small"/>
    <property type="match status" value="1"/>
</dbReference>
<keyword evidence="10" id="KW-0378">Hydrolase</keyword>
<dbReference type="Pfam" id="PF07724">
    <property type="entry name" value="AAA_2"/>
    <property type="match status" value="1"/>
</dbReference>
<dbReference type="InterPro" id="IPR050130">
    <property type="entry name" value="ClpA_ClpB"/>
</dbReference>
<dbReference type="PROSITE" id="PS00871">
    <property type="entry name" value="CLPAB_2"/>
    <property type="match status" value="1"/>
</dbReference>
<protein>
    <submittedName>
        <fullName evidence="10">ATP-dependent Clp protease ATP-binding subunit</fullName>
    </submittedName>
</protein>
<dbReference type="Gene3D" id="1.10.8.60">
    <property type="match status" value="2"/>
</dbReference>
<evidence type="ECO:0000256" key="1">
    <source>
        <dbReference type="ARBA" id="ARBA00008675"/>
    </source>
</evidence>
<evidence type="ECO:0000256" key="8">
    <source>
        <dbReference type="SAM" id="MobiDB-lite"/>
    </source>
</evidence>
<dbReference type="InterPro" id="IPR036628">
    <property type="entry name" value="Clp_N_dom_sf"/>
</dbReference>
<dbReference type="Gene3D" id="4.10.860.10">
    <property type="entry name" value="UVR domain"/>
    <property type="match status" value="1"/>
</dbReference>
<dbReference type="InterPro" id="IPR019489">
    <property type="entry name" value="Clp_ATPase_C"/>
</dbReference>
<dbReference type="EMBL" id="JAUKVY010000037">
    <property type="protein sequence ID" value="MDO1537231.1"/>
    <property type="molecule type" value="Genomic_DNA"/>
</dbReference>
<keyword evidence="3" id="KW-0547">Nucleotide-binding</keyword>
<feature type="compositionally biased region" description="Basic and acidic residues" evidence="8">
    <location>
        <begin position="88"/>
        <end position="100"/>
    </location>
</feature>
<dbReference type="InterPro" id="IPR041546">
    <property type="entry name" value="ClpA/ClpB_AAA_lid"/>
</dbReference>
<dbReference type="SUPFAM" id="SSF81923">
    <property type="entry name" value="Double Clp-N motif"/>
    <property type="match status" value="1"/>
</dbReference>
<dbReference type="Gene3D" id="1.10.1780.10">
    <property type="entry name" value="Clp, N-terminal domain"/>
    <property type="match status" value="1"/>
</dbReference>
<dbReference type="PANTHER" id="PTHR11638">
    <property type="entry name" value="ATP-DEPENDENT CLP PROTEASE"/>
    <property type="match status" value="1"/>
</dbReference>
<reference evidence="10" key="1">
    <citation type="submission" date="2023-06" db="EMBL/GenBank/DDBJ databases">
        <authorList>
            <person name="Jiang Y."/>
            <person name="Liu Q."/>
        </authorList>
    </citation>
    <scope>NUCLEOTIDE SEQUENCE</scope>
    <source>
        <strain evidence="10">CGMCC 1.12090</strain>
    </source>
</reference>
<organism evidence="10 11">
    <name type="scientific">Variovorax ginsengisoli</name>
    <dbReference type="NCBI Taxonomy" id="363844"/>
    <lineage>
        <taxon>Bacteria</taxon>
        <taxon>Pseudomonadati</taxon>
        <taxon>Pseudomonadota</taxon>
        <taxon>Betaproteobacteria</taxon>
        <taxon>Burkholderiales</taxon>
        <taxon>Comamonadaceae</taxon>
        <taxon>Variovorax</taxon>
    </lineage>
</organism>
<dbReference type="Pfam" id="PF00004">
    <property type="entry name" value="AAA"/>
    <property type="match status" value="1"/>
</dbReference>
<evidence type="ECO:0000256" key="6">
    <source>
        <dbReference type="ARBA" id="ARBA00025613"/>
    </source>
</evidence>
<name>A0ABT8SI74_9BURK</name>
<comment type="caution">
    <text evidence="10">The sequence shown here is derived from an EMBL/GenBank/DDBJ whole genome shotgun (WGS) entry which is preliminary data.</text>
</comment>
<feature type="compositionally biased region" description="Low complexity" evidence="8">
    <location>
        <begin position="933"/>
        <end position="942"/>
    </location>
</feature>
<dbReference type="SUPFAM" id="SSF52540">
    <property type="entry name" value="P-loop containing nucleoside triphosphate hydrolases"/>
    <property type="match status" value="2"/>
</dbReference>
<evidence type="ECO:0000313" key="11">
    <source>
        <dbReference type="Proteomes" id="UP001169027"/>
    </source>
</evidence>
<keyword evidence="10" id="KW-0645">Protease</keyword>
<evidence type="ECO:0000256" key="2">
    <source>
        <dbReference type="ARBA" id="ARBA00022737"/>
    </source>
</evidence>
<dbReference type="SMART" id="SM01086">
    <property type="entry name" value="ClpB_D2-small"/>
    <property type="match status" value="1"/>
</dbReference>
<evidence type="ECO:0000259" key="9">
    <source>
        <dbReference type="PROSITE" id="PS51903"/>
    </source>
</evidence>
<evidence type="ECO:0000256" key="7">
    <source>
        <dbReference type="PROSITE-ProRule" id="PRU01251"/>
    </source>
</evidence>
<dbReference type="SMART" id="SM00382">
    <property type="entry name" value="AAA"/>
    <property type="match status" value="2"/>
</dbReference>
<dbReference type="GO" id="GO:0005524">
    <property type="term" value="F:ATP binding"/>
    <property type="evidence" value="ECO:0007669"/>
    <property type="project" value="UniProtKB-KW"/>
</dbReference>
<dbReference type="InterPro" id="IPR004176">
    <property type="entry name" value="Clp_R_N"/>
</dbReference>
<dbReference type="PROSITE" id="PS51903">
    <property type="entry name" value="CLP_R"/>
    <property type="match status" value="1"/>
</dbReference>
<dbReference type="GO" id="GO:0006508">
    <property type="term" value="P:proteolysis"/>
    <property type="evidence" value="ECO:0007669"/>
    <property type="project" value="UniProtKB-KW"/>
</dbReference>